<keyword evidence="1" id="KW-0732">Signal</keyword>
<evidence type="ECO:0000256" key="1">
    <source>
        <dbReference type="SAM" id="SignalP"/>
    </source>
</evidence>
<sequence>MAQKYLTLITFTFASLVFGQVGINTATPNSTLSIEGSLEAGYKEVSASYSLVATDHYVSYVGGSTATITLPPVSSGTTAFTGRMYKIKNISAFDLTLKPTGSDKIRNDNTVGIPTFTLPSGYYAELVNNTNTVGTGTWDLSYVGYPKVASINYMMDNIYDYTATAPQDVTVNGTDLTGFTKTINIPANTAAKIVLSYSIPVGTYQTPSGYFGVTLMKNSVELPSGSRKVTVQPFATAAAAVVTSINALIADDIVASPSAQNITYSLKAYLEGTNTPVRYGMENSTPANFNWGRGYWSMTVYYK</sequence>
<gene>
    <name evidence="2" type="ORF">DCO56_14340</name>
</gene>
<dbReference type="EMBL" id="QCXX01000003">
    <property type="protein sequence ID" value="PUV24518.1"/>
    <property type="molecule type" value="Genomic_DNA"/>
</dbReference>
<dbReference type="OrthoDB" id="1272570at2"/>
<dbReference type="RefSeq" id="WP_108634444.1">
    <property type="nucleotide sequence ID" value="NZ_QCXX01000003.1"/>
</dbReference>
<feature type="signal peptide" evidence="1">
    <location>
        <begin position="1"/>
        <end position="19"/>
    </location>
</feature>
<dbReference type="Proteomes" id="UP000250831">
    <property type="component" value="Unassembled WGS sequence"/>
</dbReference>
<evidence type="ECO:0000313" key="2">
    <source>
        <dbReference type="EMBL" id="PUV24518.1"/>
    </source>
</evidence>
<proteinExistence type="predicted"/>
<evidence type="ECO:0000313" key="3">
    <source>
        <dbReference type="Proteomes" id="UP000250831"/>
    </source>
</evidence>
<name>A0A363NUX5_9SPHI</name>
<dbReference type="AlphaFoldDB" id="A0A363NUX5"/>
<feature type="chain" id="PRO_5016999301" description="DUF1735 domain-containing protein" evidence="1">
    <location>
        <begin position="20"/>
        <end position="303"/>
    </location>
</feature>
<evidence type="ECO:0008006" key="4">
    <source>
        <dbReference type="Google" id="ProtNLM"/>
    </source>
</evidence>
<keyword evidence="3" id="KW-1185">Reference proteome</keyword>
<protein>
    <recommendedName>
        <fullName evidence="4">DUF1735 domain-containing protein</fullName>
    </recommendedName>
</protein>
<accession>A0A363NUX5</accession>
<comment type="caution">
    <text evidence="2">The sequence shown here is derived from an EMBL/GenBank/DDBJ whole genome shotgun (WGS) entry which is preliminary data.</text>
</comment>
<organism evidence="2 3">
    <name type="scientific">Sphingobacterium athyrii</name>
    <dbReference type="NCBI Taxonomy" id="2152717"/>
    <lineage>
        <taxon>Bacteria</taxon>
        <taxon>Pseudomonadati</taxon>
        <taxon>Bacteroidota</taxon>
        <taxon>Sphingobacteriia</taxon>
        <taxon>Sphingobacteriales</taxon>
        <taxon>Sphingobacteriaceae</taxon>
        <taxon>Sphingobacterium</taxon>
    </lineage>
</organism>
<reference evidence="2 3" key="1">
    <citation type="submission" date="2018-04" db="EMBL/GenBank/DDBJ databases">
        <title>Sphingobacterium sp. M46 Genome.</title>
        <authorList>
            <person name="Cheng J."/>
            <person name="Li Y."/>
        </authorList>
    </citation>
    <scope>NUCLEOTIDE SEQUENCE [LARGE SCALE GENOMIC DNA]</scope>
    <source>
        <strain evidence="2 3">M46</strain>
    </source>
</reference>